<sequence length="801" mass="86427">MNEPGSSGPDRRTFLKLGGLVAAAPVIATYVGETEAAAAQPADAAAGGAAREALRVVMAGAADSDRILMEGLPVGNGRLAALVGGGAREHLALNEGSLWSGGENPSGDYGSMGSYKALGNVYIDLGHDPALIRDHRRELDLETGVVTVSYTYKKRQYVRETFASFPDQVVVTTVSASASHALSGSVRVVDGGGRTSGTTLARPGRLSVSGGIGGAGVRYGWQVLVDAPGSRPLTADQPTASTSFTGATTLTVIVGARTDYVPDAGRSFRSATDPLADATRDTTAALARGTRSLRSRHLDDFDALFSRQSITLAGSDDTQLAAPTFQRVENNQTTPDPQLYALYYQFARYLVISTSRPGGLPLNLQGLWNVSDSPPWSSDYHHDINIQMCYWLCDPGNLPGTIDPLVDYLHTQIPSWRRATQEAVHKPGTTQPVRGWTVRVSSNVSGGLGWDWLPAGCAWLAWHLWDHYTYTLDETFLRERAYPVLKEVCEYFEDLLVDDGTGKLVVPETWTPEQTIAAPWRVTRAGFEAGAEMRPYEDGVSLDQELVWDAFGNFAEASRILGLDADYRATVTDLRGRLHVPAIGSWGQVQEWYPDRDDPENHHRHVSHLWGLFPGRQLTPDVSPDLAAAARVSLTARGIGPTGWSAAWNANLWATLGDPDKTMQALRNLTQPVTSDHGTIDMNYHGGVYPNLFDAHPPFQIDGNIGGARAFVQAIAASSLDHIDLLKALPAQWPTGTFTGIRARGGFELDVSWADRALTEVTVRSLSGRATTLRYGDKSTGITMGKGATARYDGGLRLIES</sequence>
<dbReference type="RefSeq" id="WP_188340855.1">
    <property type="nucleotide sequence ID" value="NZ_CP061281.1"/>
</dbReference>
<dbReference type="KEGG" id="sxn:IAG42_34325"/>
<evidence type="ECO:0000313" key="4">
    <source>
        <dbReference type="EMBL" id="QNS08194.1"/>
    </source>
</evidence>
<feature type="domain" description="Glycosyl hydrolase family 95 N-terminal" evidence="1">
    <location>
        <begin position="111"/>
        <end position="261"/>
    </location>
</feature>
<evidence type="ECO:0000259" key="3">
    <source>
        <dbReference type="Pfam" id="PF22124"/>
    </source>
</evidence>
<keyword evidence="5" id="KW-1185">Reference proteome</keyword>
<dbReference type="PIRSF" id="PIRSF007663">
    <property type="entry name" value="UCP007663"/>
    <property type="match status" value="1"/>
</dbReference>
<dbReference type="InterPro" id="IPR008928">
    <property type="entry name" value="6-hairpin_glycosidase_sf"/>
</dbReference>
<dbReference type="EMBL" id="CP061281">
    <property type="protein sequence ID" value="QNS08194.1"/>
    <property type="molecule type" value="Genomic_DNA"/>
</dbReference>
<accession>A0A7H1BHI9</accession>
<dbReference type="AlphaFoldDB" id="A0A7H1BHI9"/>
<dbReference type="Pfam" id="PF14498">
    <property type="entry name" value="Glyco_hyd_65N_2"/>
    <property type="match status" value="2"/>
</dbReference>
<dbReference type="Proteomes" id="UP000516428">
    <property type="component" value="Chromosome"/>
</dbReference>
<evidence type="ECO:0000259" key="1">
    <source>
        <dbReference type="Pfam" id="PF14498"/>
    </source>
</evidence>
<dbReference type="Pfam" id="PF21307">
    <property type="entry name" value="Glyco_hydro_95_C"/>
    <property type="match status" value="1"/>
</dbReference>
<dbReference type="SUPFAM" id="SSF48208">
    <property type="entry name" value="Six-hairpin glycosidases"/>
    <property type="match status" value="1"/>
</dbReference>
<feature type="domain" description="Alpha fucosidase A-like C-terminal" evidence="2">
    <location>
        <begin position="718"/>
        <end position="780"/>
    </location>
</feature>
<dbReference type="InterPro" id="IPR054363">
    <property type="entry name" value="GH95_cat"/>
</dbReference>
<evidence type="ECO:0000259" key="2">
    <source>
        <dbReference type="Pfam" id="PF21307"/>
    </source>
</evidence>
<organism evidence="4 5">
    <name type="scientific">Streptomyces xanthii</name>
    <dbReference type="NCBI Taxonomy" id="2768069"/>
    <lineage>
        <taxon>Bacteria</taxon>
        <taxon>Bacillati</taxon>
        <taxon>Actinomycetota</taxon>
        <taxon>Actinomycetes</taxon>
        <taxon>Kitasatosporales</taxon>
        <taxon>Streptomycetaceae</taxon>
        <taxon>Streptomyces</taxon>
    </lineage>
</organism>
<gene>
    <name evidence="4" type="ORF">IAG42_34325</name>
</gene>
<dbReference type="InterPro" id="IPR006311">
    <property type="entry name" value="TAT_signal"/>
</dbReference>
<reference evidence="4 5" key="1">
    <citation type="submission" date="2020-09" db="EMBL/GenBank/DDBJ databases">
        <title>A novel species.</title>
        <authorList>
            <person name="Gao J."/>
        </authorList>
    </citation>
    <scope>NUCLEOTIDE SEQUENCE [LARGE SCALE GENOMIC DNA]</scope>
    <source>
        <strain evidence="4 5">CRXT-Y-14</strain>
    </source>
</reference>
<feature type="domain" description="Glycosyl hydrolase family 95 catalytic" evidence="3">
    <location>
        <begin position="291"/>
        <end position="711"/>
    </location>
</feature>
<dbReference type="PROSITE" id="PS51318">
    <property type="entry name" value="TAT"/>
    <property type="match status" value="1"/>
</dbReference>
<dbReference type="PANTHER" id="PTHR31084:SF0">
    <property type="entry name" value="ALPHA-L-FUCOSIDASE 2"/>
    <property type="match status" value="1"/>
</dbReference>
<evidence type="ECO:0000313" key="5">
    <source>
        <dbReference type="Proteomes" id="UP000516428"/>
    </source>
</evidence>
<keyword evidence="4" id="KW-0378">Hydrolase</keyword>
<feature type="domain" description="Glycosyl hydrolase family 95 N-terminal" evidence="1">
    <location>
        <begin position="68"/>
        <end position="110"/>
    </location>
</feature>
<dbReference type="GO" id="GO:0004560">
    <property type="term" value="F:alpha-L-fucosidase activity"/>
    <property type="evidence" value="ECO:0007669"/>
    <property type="project" value="InterPro"/>
</dbReference>
<dbReference type="Pfam" id="PF22124">
    <property type="entry name" value="Glyco_hydro_95_cat"/>
    <property type="match status" value="1"/>
</dbReference>
<protein>
    <submittedName>
        <fullName evidence="4">Glycoside hydrolase N-terminal domain-containing protein</fullName>
    </submittedName>
</protein>
<proteinExistence type="predicted"/>
<dbReference type="GO" id="GO:0005975">
    <property type="term" value="P:carbohydrate metabolic process"/>
    <property type="evidence" value="ECO:0007669"/>
    <property type="project" value="InterPro"/>
</dbReference>
<dbReference type="Gene3D" id="1.50.10.10">
    <property type="match status" value="1"/>
</dbReference>
<dbReference type="InterPro" id="IPR049053">
    <property type="entry name" value="AFCA-like_C"/>
</dbReference>
<dbReference type="InterPro" id="IPR027414">
    <property type="entry name" value="GH95_N_dom"/>
</dbReference>
<name>A0A7H1BHI9_9ACTN</name>
<dbReference type="PANTHER" id="PTHR31084">
    <property type="entry name" value="ALPHA-L-FUCOSIDASE 2"/>
    <property type="match status" value="1"/>
</dbReference>
<dbReference type="InterPro" id="IPR016518">
    <property type="entry name" value="Alpha-L-fucosidase"/>
</dbReference>
<dbReference type="InterPro" id="IPR012341">
    <property type="entry name" value="6hp_glycosidase-like_sf"/>
</dbReference>